<dbReference type="InterPro" id="IPR002172">
    <property type="entry name" value="LDrepeatLR_classA_rpt"/>
</dbReference>
<evidence type="ECO:0000256" key="9">
    <source>
        <dbReference type="SAM" id="Phobius"/>
    </source>
</evidence>
<dbReference type="PANTHER" id="PTHR24270">
    <property type="entry name" value="LOW-DENSITY LIPOPROTEIN RECEPTOR-RELATED"/>
    <property type="match status" value="1"/>
</dbReference>
<dbReference type="InterPro" id="IPR050685">
    <property type="entry name" value="LDLR"/>
</dbReference>
<feature type="disulfide bond" evidence="7">
    <location>
        <begin position="908"/>
        <end position="925"/>
    </location>
</feature>
<evidence type="ECO:0000256" key="8">
    <source>
        <dbReference type="PROSITE-ProRule" id="PRU00124"/>
    </source>
</evidence>
<dbReference type="Proteomes" id="UP000663852">
    <property type="component" value="Unassembled WGS sequence"/>
</dbReference>
<proteinExistence type="predicted"/>
<dbReference type="SMART" id="SM00181">
    <property type="entry name" value="EGF"/>
    <property type="match status" value="3"/>
</dbReference>
<keyword evidence="3" id="KW-0677">Repeat</keyword>
<evidence type="ECO:0000313" key="14">
    <source>
        <dbReference type="Proteomes" id="UP000663828"/>
    </source>
</evidence>
<dbReference type="PROSITE" id="PS01186">
    <property type="entry name" value="EGF_2"/>
    <property type="match status" value="1"/>
</dbReference>
<dbReference type="PROSITE" id="PS50026">
    <property type="entry name" value="EGF_3"/>
    <property type="match status" value="2"/>
</dbReference>
<keyword evidence="4 9" id="KW-1133">Transmembrane helix</keyword>
<dbReference type="EMBL" id="CAJNOR010006886">
    <property type="protein sequence ID" value="CAF1605849.1"/>
    <property type="molecule type" value="Genomic_DNA"/>
</dbReference>
<keyword evidence="2 9" id="KW-0812">Transmembrane</keyword>
<feature type="disulfide bond" evidence="7">
    <location>
        <begin position="927"/>
        <end position="936"/>
    </location>
</feature>
<evidence type="ECO:0000259" key="10">
    <source>
        <dbReference type="PROSITE" id="PS50026"/>
    </source>
</evidence>
<feature type="disulfide bond" evidence="8">
    <location>
        <begin position="218"/>
        <end position="230"/>
    </location>
</feature>
<keyword evidence="7" id="KW-0245">EGF-like domain</keyword>
<dbReference type="PROSITE" id="PS50068">
    <property type="entry name" value="LDLRA_2"/>
    <property type="match status" value="3"/>
</dbReference>
<dbReference type="PRINTS" id="PR00261">
    <property type="entry name" value="LDLRECEPTOR"/>
</dbReference>
<evidence type="ECO:0000256" key="2">
    <source>
        <dbReference type="ARBA" id="ARBA00022692"/>
    </source>
</evidence>
<dbReference type="SUPFAM" id="SSF57196">
    <property type="entry name" value="EGF/Laminin"/>
    <property type="match status" value="1"/>
</dbReference>
<feature type="disulfide bond" evidence="8">
    <location>
        <begin position="629"/>
        <end position="641"/>
    </location>
</feature>
<dbReference type="SUPFAM" id="SSF57424">
    <property type="entry name" value="LDL receptor-like module"/>
    <property type="match status" value="2"/>
</dbReference>
<evidence type="ECO:0000259" key="11">
    <source>
        <dbReference type="PROSITE" id="PS50262"/>
    </source>
</evidence>
<evidence type="ECO:0000256" key="6">
    <source>
        <dbReference type="ARBA" id="ARBA00023157"/>
    </source>
</evidence>
<feature type="disulfide bond" evidence="8">
    <location>
        <begin position="648"/>
        <end position="663"/>
    </location>
</feature>
<comment type="caution">
    <text evidence="12">The sequence shown here is derived from an EMBL/GenBank/DDBJ whole genome shotgun (WGS) entry which is preliminary data.</text>
</comment>
<name>A0A815SFQ7_ADIRI</name>
<reference evidence="12" key="1">
    <citation type="submission" date="2021-02" db="EMBL/GenBank/DDBJ databases">
        <authorList>
            <person name="Nowell W R."/>
        </authorList>
    </citation>
    <scope>NUCLEOTIDE SEQUENCE</scope>
</reference>
<dbReference type="Pfam" id="PF00057">
    <property type="entry name" value="Ldl_recept_a"/>
    <property type="match status" value="1"/>
</dbReference>
<dbReference type="SUPFAM" id="SSF81321">
    <property type="entry name" value="Family A G protein-coupled receptor-like"/>
    <property type="match status" value="1"/>
</dbReference>
<evidence type="ECO:0000256" key="1">
    <source>
        <dbReference type="ARBA" id="ARBA00004167"/>
    </source>
</evidence>
<keyword evidence="14" id="KW-1185">Reference proteome</keyword>
<dbReference type="PROSITE" id="PS50262">
    <property type="entry name" value="G_PROTEIN_RECEP_F1_2"/>
    <property type="match status" value="1"/>
</dbReference>
<dbReference type="PANTHER" id="PTHR24270:SF60">
    <property type="entry name" value="CUB AND LDLA DOMAIN, ISOFORM A-RELATED"/>
    <property type="match status" value="1"/>
</dbReference>
<dbReference type="CDD" id="cd00112">
    <property type="entry name" value="LDLa"/>
    <property type="match status" value="2"/>
</dbReference>
<evidence type="ECO:0000256" key="4">
    <source>
        <dbReference type="ARBA" id="ARBA00022989"/>
    </source>
</evidence>
<dbReference type="InterPro" id="IPR036055">
    <property type="entry name" value="LDL_receptor-like_sf"/>
</dbReference>
<dbReference type="OrthoDB" id="9990982at2759"/>
<dbReference type="InterPro" id="IPR017452">
    <property type="entry name" value="GPCR_Rhodpsn_7TM"/>
</dbReference>
<feature type="domain" description="G-protein coupled receptors family 1 profile" evidence="11">
    <location>
        <begin position="1259"/>
        <end position="1515"/>
    </location>
</feature>
<dbReference type="Gene3D" id="1.20.1070.10">
    <property type="entry name" value="Rhodopsin 7-helix transmembrane proteins"/>
    <property type="match status" value="1"/>
</dbReference>
<feature type="transmembrane region" description="Helical" evidence="9">
    <location>
        <begin position="1495"/>
        <end position="1517"/>
    </location>
</feature>
<feature type="domain" description="EGF-like" evidence="10">
    <location>
        <begin position="970"/>
        <end position="1014"/>
    </location>
</feature>
<feature type="transmembrane region" description="Helical" evidence="9">
    <location>
        <begin position="1240"/>
        <end position="1267"/>
    </location>
</feature>
<evidence type="ECO:0000313" key="15">
    <source>
        <dbReference type="Proteomes" id="UP000663852"/>
    </source>
</evidence>
<dbReference type="EMBL" id="CAJNOJ010000578">
    <property type="protein sequence ID" value="CAF1489157.1"/>
    <property type="molecule type" value="Genomic_DNA"/>
</dbReference>
<evidence type="ECO:0000313" key="12">
    <source>
        <dbReference type="EMBL" id="CAF1489157.1"/>
    </source>
</evidence>
<dbReference type="PROSITE" id="PS00022">
    <property type="entry name" value="EGF_1"/>
    <property type="match status" value="5"/>
</dbReference>
<dbReference type="Gene3D" id="2.10.25.10">
    <property type="entry name" value="Laminin"/>
    <property type="match status" value="1"/>
</dbReference>
<evidence type="ECO:0000256" key="3">
    <source>
        <dbReference type="ARBA" id="ARBA00022737"/>
    </source>
</evidence>
<dbReference type="GO" id="GO:0016192">
    <property type="term" value="P:vesicle-mediated transport"/>
    <property type="evidence" value="ECO:0007669"/>
    <property type="project" value="UniProtKB-ARBA"/>
</dbReference>
<feature type="transmembrane region" description="Helical" evidence="9">
    <location>
        <begin position="1279"/>
        <end position="1305"/>
    </location>
</feature>
<feature type="domain" description="EGF-like" evidence="10">
    <location>
        <begin position="900"/>
        <end position="937"/>
    </location>
</feature>
<dbReference type="Gene3D" id="4.10.400.10">
    <property type="entry name" value="Low-density Lipoprotein Receptor"/>
    <property type="match status" value="1"/>
</dbReference>
<keyword evidence="5 9" id="KW-0472">Membrane</keyword>
<sequence>MLLIYFLLVRHVHAKPGFQMNMYNTDQNQNGFCLLYYDPKYHFPIYAVNPSDYHQIIPYCLRPSEDVPLVIDDNFTNSNHSNYTFGELRKQNISSQMLLSWLAPIELAERYQMFLDNVSHSLLIDDKMLFYNCTSNWFGPLCHFTFELKYEESFNETVYSRIGFGDSIITEINIPCYKHHSCKSSQFCLDWRDICDQEMDCFDGSDESNCWQLEINECSSNEYRCYNGQCIPKDFAFDDNLNPDCQDGTDEIVFYIYYKFCDKDPAFRCKESTSDPKQIKGSETSFQPQFKGGLLFVNGFYQSLSTDICSKIIGCLTEITSCADVCLETDCITKECPTIYEFPPGPILFGHVRFMFNTSDLHINSENLLLPNYVCYNEALCSDFLPASIYLNDSACRHFHEFKWEAVDPVHPMDLYRMNLRKLFHRCLVIPNETYSCNNSNLYQCLNSTKCISKHRLVDTISDCPFDDDETFNESCLFLDAHDRLKCSNTDPITCQAPTGIECGRSVCDYSNLETYKWFIHCLFVERISFSFICDGRIDLGPMLIDGSNETDETGCEKWQCNNAYSRCNGVWLCRDGADEANCRNSLCPPFHHPCIFFNDTSVLSCLPIDRAGDGIVDCLGASDEPKRCPETFSCFNDTQCINIQTLCDGEPNCRFADDEDICRNRTNKYSSLCRSSSISSHIERDKFLCQMGRSSHIEYNAHFRMYNMPTYPLLSQTKTTTTTTFIVPVETRINPFQSNMMINIRNMDDRALRNYGEPIQIGIDLDQSKLTCLCPPSYYGDKCQYDNERVSLTLQIQATSDGHNVFVFIIILIDNEGQIQSHDFIEYLPVRDCKIKFDVYLLYSTRPKNSSRHYSVQIHGFNKMTMSYRASWIYPIQFSFLPAYRLSVKLFIPFSNSLPLRTCALKCNHGQCYSYVNNQSMTYCLCQPGWSGLECTNQSICKCAPNSLCVDRSICVCPFNRYGPRCYLHHYLCDRKTCMNGGQCVPDDERHKTLGKDHTICICTPEYHGKRCELQRTKPTEIHISFDKKITIPTSLFVHFIYQKLQKELVQHSIVKKIDFDQNSLSIKTSIVFHMAFAEISKSYYLIVLQSEPIVSAHISTKNIPSHRCVSISELFNESIVHLHLLKRIKYYHIPCQKYFNLVCFYDSTEICLCDLSHQTNCLHFQHNAVYDCENHNLCENGGHCFLNDMKCPTSFVCACPDCHYGLVCQFSTKGLSLTLDAILGYRILPHMKLNQQPFVVKIAMVITFIIFCLGILSSFFSFLTFRTKKTREVGCGLYLYASSITSMITLTVFVIKFFFLLTFQMGLLNTDMIIRVQCRMLDFLLRFLLSNGDWLNCCVAIERALNAFQGITFNKIKSKRIAKRMIYIVLFGTFITHVHDLIHRQLVNDEEAQRTLCVTKYSSFLQIFDNTITVFHICLPFSINFFSSIIIIISATRTRSNVKKNQTFIRLLREQFQHHKHTLISSIILVLLAAPRIILSLTSGCMKSTRDAWFYLIGYFTSFIPSTLLFIIFILPSEMYRTEFTKIRKGLCK</sequence>
<feature type="transmembrane region" description="Helical" evidence="9">
    <location>
        <begin position="1414"/>
        <end position="1437"/>
    </location>
</feature>
<evidence type="ECO:0000256" key="5">
    <source>
        <dbReference type="ARBA" id="ARBA00023136"/>
    </source>
</evidence>
<evidence type="ECO:0000256" key="7">
    <source>
        <dbReference type="PROSITE-ProRule" id="PRU00076"/>
    </source>
</evidence>
<accession>A0A815SFQ7</accession>
<feature type="disulfide bond" evidence="8">
    <location>
        <begin position="195"/>
        <end position="210"/>
    </location>
</feature>
<feature type="disulfide bond" evidence="8">
    <location>
        <begin position="176"/>
        <end position="188"/>
    </location>
</feature>
<comment type="subcellular location">
    <subcellularLocation>
        <location evidence="1">Membrane</location>
        <topology evidence="1">Single-pass membrane protein</topology>
    </subcellularLocation>
</comment>
<gene>
    <name evidence="12" type="ORF">EDS130_LOCUS41915</name>
    <name evidence="13" type="ORF">XAT740_LOCUS48273</name>
</gene>
<evidence type="ECO:0000313" key="13">
    <source>
        <dbReference type="EMBL" id="CAF1605849.1"/>
    </source>
</evidence>
<organism evidence="12 15">
    <name type="scientific">Adineta ricciae</name>
    <name type="common">Rotifer</name>
    <dbReference type="NCBI Taxonomy" id="249248"/>
    <lineage>
        <taxon>Eukaryota</taxon>
        <taxon>Metazoa</taxon>
        <taxon>Spiralia</taxon>
        <taxon>Gnathifera</taxon>
        <taxon>Rotifera</taxon>
        <taxon>Eurotatoria</taxon>
        <taxon>Bdelloidea</taxon>
        <taxon>Adinetida</taxon>
        <taxon>Adinetidae</taxon>
        <taxon>Adineta</taxon>
    </lineage>
</organism>
<comment type="caution">
    <text evidence="7">Lacks conserved residue(s) required for the propagation of feature annotation.</text>
</comment>
<dbReference type="InterPro" id="IPR000742">
    <property type="entry name" value="EGF"/>
</dbReference>
<feature type="transmembrane region" description="Helical" evidence="9">
    <location>
        <begin position="1464"/>
        <end position="1483"/>
    </location>
</feature>
<keyword evidence="6 7" id="KW-1015">Disulfide bond</keyword>
<protein>
    <submittedName>
        <fullName evidence="12">Uncharacterized protein</fullName>
    </submittedName>
</protein>
<dbReference type="Proteomes" id="UP000663828">
    <property type="component" value="Unassembled WGS sequence"/>
</dbReference>
<dbReference type="GO" id="GO:0005886">
    <property type="term" value="C:plasma membrane"/>
    <property type="evidence" value="ECO:0007669"/>
    <property type="project" value="TreeGrafter"/>
</dbReference>
<feature type="disulfide bond" evidence="7">
    <location>
        <begin position="1004"/>
        <end position="1013"/>
    </location>
</feature>
<dbReference type="SMART" id="SM00192">
    <property type="entry name" value="LDLa"/>
    <property type="match status" value="6"/>
</dbReference>